<accession>A0A484NQ10</accession>
<feature type="compositionally biased region" description="Basic and acidic residues" evidence="11">
    <location>
        <begin position="1"/>
        <end position="16"/>
    </location>
</feature>
<dbReference type="FunFam" id="3.60.15.10:FF:000037">
    <property type="entry name" value="tRNAse Z4"/>
    <property type="match status" value="2"/>
</dbReference>
<dbReference type="Gene3D" id="3.60.15.10">
    <property type="entry name" value="Ribonuclease Z/Hydroxyacylglutathione hydrolase-like"/>
    <property type="match status" value="2"/>
</dbReference>
<protein>
    <recommendedName>
        <fullName evidence="4">ribonuclease Z</fullName>
        <ecNumber evidence="4">3.1.26.11</ecNumber>
    </recommendedName>
</protein>
<feature type="domain" description="tRNase Z endonuclease" evidence="13">
    <location>
        <begin position="44"/>
        <end position="98"/>
    </location>
</feature>
<keyword evidence="9" id="KW-0378">Hydrolase</keyword>
<evidence type="ECO:0000313" key="15">
    <source>
        <dbReference type="Proteomes" id="UP000595140"/>
    </source>
</evidence>
<dbReference type="CDD" id="cd07718">
    <property type="entry name" value="RNaseZ_ELAC1_ELAC2-C-term-like_MBL-fold"/>
    <property type="match status" value="1"/>
</dbReference>
<keyword evidence="10" id="KW-0862">Zinc</keyword>
<evidence type="ECO:0000256" key="11">
    <source>
        <dbReference type="SAM" id="MobiDB-lite"/>
    </source>
</evidence>
<evidence type="ECO:0000256" key="7">
    <source>
        <dbReference type="ARBA" id="ARBA00022723"/>
    </source>
</evidence>
<keyword evidence="6" id="KW-0540">Nuclease</keyword>
<dbReference type="OrthoDB" id="527344at2759"/>
<dbReference type="GO" id="GO:0005739">
    <property type="term" value="C:mitochondrion"/>
    <property type="evidence" value="ECO:0007669"/>
    <property type="project" value="TreeGrafter"/>
</dbReference>
<dbReference type="InterPro" id="IPR047151">
    <property type="entry name" value="RNZ2-like"/>
</dbReference>
<evidence type="ECO:0000256" key="6">
    <source>
        <dbReference type="ARBA" id="ARBA00022722"/>
    </source>
</evidence>
<dbReference type="GO" id="GO:0046872">
    <property type="term" value="F:metal ion binding"/>
    <property type="evidence" value="ECO:0007669"/>
    <property type="project" value="UniProtKB-KW"/>
</dbReference>
<dbReference type="InterPro" id="IPR027794">
    <property type="entry name" value="tRNase_Z_dom"/>
</dbReference>
<keyword evidence="7" id="KW-0479">Metal-binding</keyword>
<dbReference type="PANTHER" id="PTHR12553">
    <property type="entry name" value="ZINC PHOSPHODIESTERASE ELAC PROTEIN 2"/>
    <property type="match status" value="1"/>
</dbReference>
<evidence type="ECO:0000256" key="2">
    <source>
        <dbReference type="ARBA" id="ARBA00001947"/>
    </source>
</evidence>
<dbReference type="EC" id="3.1.26.11" evidence="4"/>
<evidence type="ECO:0000256" key="1">
    <source>
        <dbReference type="ARBA" id="ARBA00000402"/>
    </source>
</evidence>
<dbReference type="Pfam" id="PF12706">
    <property type="entry name" value="Lactamase_B_2"/>
    <property type="match status" value="1"/>
</dbReference>
<organism evidence="14 15">
    <name type="scientific">Cuscuta campestris</name>
    <dbReference type="NCBI Taxonomy" id="132261"/>
    <lineage>
        <taxon>Eukaryota</taxon>
        <taxon>Viridiplantae</taxon>
        <taxon>Streptophyta</taxon>
        <taxon>Embryophyta</taxon>
        <taxon>Tracheophyta</taxon>
        <taxon>Spermatophyta</taxon>
        <taxon>Magnoliopsida</taxon>
        <taxon>eudicotyledons</taxon>
        <taxon>Gunneridae</taxon>
        <taxon>Pentapetalae</taxon>
        <taxon>asterids</taxon>
        <taxon>lamiids</taxon>
        <taxon>Solanales</taxon>
        <taxon>Convolvulaceae</taxon>
        <taxon>Cuscuteae</taxon>
        <taxon>Cuscuta</taxon>
        <taxon>Cuscuta subgen. Grammica</taxon>
        <taxon>Cuscuta sect. Cleistogrammica</taxon>
    </lineage>
</organism>
<dbReference type="InterPro" id="IPR036866">
    <property type="entry name" value="RibonucZ/Hydroxyglut_hydro"/>
</dbReference>
<evidence type="ECO:0000256" key="3">
    <source>
        <dbReference type="ARBA" id="ARBA00007823"/>
    </source>
</evidence>
<dbReference type="PANTHER" id="PTHR12553:SF49">
    <property type="entry name" value="ZINC PHOSPHODIESTERASE ELAC PROTEIN 2"/>
    <property type="match status" value="1"/>
</dbReference>
<evidence type="ECO:0000256" key="8">
    <source>
        <dbReference type="ARBA" id="ARBA00022759"/>
    </source>
</evidence>
<dbReference type="SUPFAM" id="SSF56281">
    <property type="entry name" value="Metallo-hydrolase/oxidoreductase"/>
    <property type="match status" value="2"/>
</dbReference>
<comment type="cofactor">
    <cofactor evidence="2">
        <name>Zn(2+)</name>
        <dbReference type="ChEBI" id="CHEBI:29105"/>
    </cofactor>
</comment>
<dbReference type="InterPro" id="IPR001279">
    <property type="entry name" value="Metallo-B-lactamas"/>
</dbReference>
<dbReference type="EMBL" id="OOIL02006874">
    <property type="protein sequence ID" value="VFR03264.1"/>
    <property type="molecule type" value="Genomic_DNA"/>
</dbReference>
<name>A0A484NQ10_9ASTE</name>
<reference evidence="14 15" key="1">
    <citation type="submission" date="2018-04" db="EMBL/GenBank/DDBJ databases">
        <authorList>
            <person name="Vogel A."/>
        </authorList>
    </citation>
    <scope>NUCLEOTIDE SEQUENCE [LARGE SCALE GENOMIC DNA]</scope>
</reference>
<evidence type="ECO:0000256" key="10">
    <source>
        <dbReference type="ARBA" id="ARBA00022833"/>
    </source>
</evidence>
<keyword evidence="15" id="KW-1185">Reference proteome</keyword>
<keyword evidence="5" id="KW-0819">tRNA processing</keyword>
<dbReference type="Pfam" id="PF13691">
    <property type="entry name" value="Lactamase_B_4"/>
    <property type="match status" value="1"/>
</dbReference>
<gene>
    <name evidence="14" type="ORF">CCAM_LOCUS45039</name>
</gene>
<evidence type="ECO:0000313" key="14">
    <source>
        <dbReference type="EMBL" id="VFR03264.1"/>
    </source>
</evidence>
<keyword evidence="8" id="KW-0255">Endonuclease</keyword>
<comment type="catalytic activity">
    <reaction evidence="1">
        <text>Endonucleolytic cleavage of RNA, removing extra 3' nucleotides from tRNA precursor, generating 3' termini of tRNAs. A 3'-hydroxy group is left at the tRNA terminus and a 5'-phosphoryl group is left at the trailer molecule.</text>
        <dbReference type="EC" id="3.1.26.11"/>
    </reaction>
</comment>
<dbReference type="GO" id="GO:1990180">
    <property type="term" value="P:mitochondrial tRNA 3'-end processing"/>
    <property type="evidence" value="ECO:0007669"/>
    <property type="project" value="TreeGrafter"/>
</dbReference>
<comment type="similarity">
    <text evidence="3">Belongs to the RNase Z family.</text>
</comment>
<dbReference type="AlphaFoldDB" id="A0A484NQ10"/>
<sequence length="845" mass="94118">MEEKKLKRKGDGLKKDPPHKRPSKDDLISRSTVSFVQILGNGMDTHDASSSVLLFFDHQRYIFNAGEGLQRFCAEYKVKLSQIDHILFSHVCSETAGGLPGLLLTMAGMGQQQQPYEIPQMREGRCTQSLPLSRQVKIWGPSDLNYLVDAMRCFVPNDAMVHTKAFRDNSVLIENADVKISAILLWPEDSSLTTNKDDSSKSLEENKRIGLELKPGDMSVVYVCELAEKKGTFHPDRAMAKGIQPGPQYSMLKNGKSVFSKLLNIEVHPTDVMDPPTPGPVVLLVDCPTKFHFHKLMFEDSLRNYFSDFSGERSSKLVSCVIHLSPISVINDPDYQTWMKRFGSAQHIIAGHQKKNVEIPILGGSARIASRLNYLCPQFFPAPGFWSVKKSFPQSDTVSNEGSSPNSSKMILAENLQLEGSTPNSSEIISAKNMLKFKLQPIHKIGLDRSFIPSQQTASQTEEELLTEIPEIAGAKEDVQNLCDPDKEIAAEKSFMQEGMWPTEYKIPDCLENVRDDDLEIVLLGTGSSQPSKYRNVSSIYINLFSKGGLLLDCGEGTLGQMRRRFGIMGADKAVSDLSCIWISHIHADHHAGLARILTRRRDLLKGLPHSPTIVVGPWQLENYLNAYQVLEDLDMLFLDCRNTIKETPTTLEGFPRKVEAVPIIESLKRVLGEAGLDELVSFPVRHCGKSNAAFGVVIKASERVNSVGKVIEGWKVVYSGDTRPCSELIEASRGATLLIHEATFEDGKVGDAIKKEHSTMGEAIKVGADAGVYRIILTHFSQRYPKLPVFDEIGAHMKHKICIGFDLMSVNLMHLHVLPQILPYLTLLFNNERDDGDDESEDIL</sequence>
<feature type="region of interest" description="Disordered" evidence="11">
    <location>
        <begin position="1"/>
        <end position="26"/>
    </location>
</feature>
<evidence type="ECO:0000259" key="12">
    <source>
        <dbReference type="Pfam" id="PF12706"/>
    </source>
</evidence>
<proteinExistence type="inferred from homology"/>
<dbReference type="GO" id="GO:0042781">
    <property type="term" value="F:3'-tRNA processing endoribonuclease activity"/>
    <property type="evidence" value="ECO:0007669"/>
    <property type="project" value="UniProtKB-EC"/>
</dbReference>
<dbReference type="Proteomes" id="UP000595140">
    <property type="component" value="Unassembled WGS sequence"/>
</dbReference>
<evidence type="ECO:0000259" key="13">
    <source>
        <dbReference type="Pfam" id="PF13691"/>
    </source>
</evidence>
<evidence type="ECO:0000256" key="9">
    <source>
        <dbReference type="ARBA" id="ARBA00022801"/>
    </source>
</evidence>
<evidence type="ECO:0000256" key="5">
    <source>
        <dbReference type="ARBA" id="ARBA00022694"/>
    </source>
</evidence>
<feature type="domain" description="Metallo-beta-lactamase" evidence="12">
    <location>
        <begin position="550"/>
        <end position="781"/>
    </location>
</feature>
<evidence type="ECO:0000256" key="4">
    <source>
        <dbReference type="ARBA" id="ARBA00012477"/>
    </source>
</evidence>